<evidence type="ECO:0000313" key="4">
    <source>
        <dbReference type="Proteomes" id="UP000818603"/>
    </source>
</evidence>
<organism evidence="1 3">
    <name type="scientific">Aquisalinus luteolus</name>
    <dbReference type="NCBI Taxonomy" id="1566827"/>
    <lineage>
        <taxon>Bacteria</taxon>
        <taxon>Pseudomonadati</taxon>
        <taxon>Pseudomonadota</taxon>
        <taxon>Alphaproteobacteria</taxon>
        <taxon>Parvularculales</taxon>
        <taxon>Parvularculaceae</taxon>
        <taxon>Aquisalinus</taxon>
    </lineage>
</organism>
<protein>
    <submittedName>
        <fullName evidence="1">Uncharacterized protein</fullName>
    </submittedName>
</protein>
<reference evidence="1" key="3">
    <citation type="submission" date="2020-09" db="EMBL/GenBank/DDBJ databases">
        <authorList>
            <person name="Sun Q."/>
            <person name="Zhou Y."/>
        </authorList>
    </citation>
    <scope>NUCLEOTIDE SEQUENCE</scope>
    <source>
        <strain evidence="1">CGMCC 1.14984</strain>
    </source>
</reference>
<dbReference type="RefSeq" id="WP_155140671.1">
    <property type="nucleotide sequence ID" value="NZ_BMGZ01000002.1"/>
</dbReference>
<evidence type="ECO:0000313" key="1">
    <source>
        <dbReference type="EMBL" id="GGH98859.1"/>
    </source>
</evidence>
<dbReference type="EMBL" id="VCJR02000002">
    <property type="protein sequence ID" value="NHK28566.1"/>
    <property type="molecule type" value="Genomic_DNA"/>
</dbReference>
<dbReference type="AlphaFoldDB" id="A0A8J3A7V2"/>
<comment type="caution">
    <text evidence="1">The sequence shown here is derived from an EMBL/GenBank/DDBJ whole genome shotgun (WGS) entry which is preliminary data.</text>
</comment>
<accession>A0A8J3A7V2</accession>
<proteinExistence type="predicted"/>
<dbReference type="Proteomes" id="UP000621856">
    <property type="component" value="Unassembled WGS sequence"/>
</dbReference>
<dbReference type="Proteomes" id="UP000818603">
    <property type="component" value="Unassembled WGS sequence"/>
</dbReference>
<name>A0A8J3A7V2_9PROT</name>
<keyword evidence="4" id="KW-1185">Reference proteome</keyword>
<gene>
    <name evidence="2" type="ORF">FF098_011670</name>
    <name evidence="1" type="ORF">GCM10011355_23450</name>
</gene>
<evidence type="ECO:0000313" key="2">
    <source>
        <dbReference type="EMBL" id="NHK28566.1"/>
    </source>
</evidence>
<reference evidence="2 4" key="2">
    <citation type="submission" date="2020-02" db="EMBL/GenBank/DDBJ databases">
        <title>Genome sequence of Parvularcula flava strain NH6-79.</title>
        <authorList>
            <person name="Abdul Karim M.H."/>
            <person name="Lam M.Q."/>
            <person name="Chen S.J."/>
            <person name="Yahya A."/>
            <person name="Shahir S."/>
            <person name="Shamsir M.S."/>
            <person name="Chong C.S."/>
        </authorList>
    </citation>
    <scope>NUCLEOTIDE SEQUENCE [LARGE SCALE GENOMIC DNA]</scope>
    <source>
        <strain evidence="2 4">NH6-79</strain>
    </source>
</reference>
<dbReference type="EMBL" id="BMGZ01000002">
    <property type="protein sequence ID" value="GGH98859.1"/>
    <property type="molecule type" value="Genomic_DNA"/>
</dbReference>
<reference evidence="1" key="1">
    <citation type="journal article" date="2014" name="Int. J. Syst. Evol. Microbiol.">
        <title>Complete genome sequence of Corynebacterium casei LMG S-19264T (=DSM 44701T), isolated from a smear-ripened cheese.</title>
        <authorList>
            <consortium name="US DOE Joint Genome Institute (JGI-PGF)"/>
            <person name="Walter F."/>
            <person name="Albersmeier A."/>
            <person name="Kalinowski J."/>
            <person name="Ruckert C."/>
        </authorList>
    </citation>
    <scope>NUCLEOTIDE SEQUENCE</scope>
    <source>
        <strain evidence="1">CGMCC 1.14984</strain>
    </source>
</reference>
<sequence>MIRGQEALKDIPGLELAGPVELRKLTIGAPENGLTATLRKTARDGVFDVSFECGTVSDFKAEGLEALPVILDDFSIENVRSIGWRDVTWQVSADGKASLLFYCDVIDLIDLERVS</sequence>
<evidence type="ECO:0000313" key="3">
    <source>
        <dbReference type="Proteomes" id="UP000621856"/>
    </source>
</evidence>